<protein>
    <submittedName>
        <fullName evidence="2">GNAT family N-acetyltransferase</fullName>
    </submittedName>
</protein>
<dbReference type="SUPFAM" id="SSF55729">
    <property type="entry name" value="Acyl-CoA N-acyltransferases (Nat)"/>
    <property type="match status" value="1"/>
</dbReference>
<evidence type="ECO:0000259" key="1">
    <source>
        <dbReference type="PROSITE" id="PS51186"/>
    </source>
</evidence>
<dbReference type="CDD" id="cd04301">
    <property type="entry name" value="NAT_SF"/>
    <property type="match status" value="1"/>
</dbReference>
<dbReference type="PROSITE" id="PS51186">
    <property type="entry name" value="GNAT"/>
    <property type="match status" value="1"/>
</dbReference>
<name>A0ABW1XM52_9ALTE</name>
<accession>A0ABW1XM52</accession>
<dbReference type="InterPro" id="IPR000182">
    <property type="entry name" value="GNAT_dom"/>
</dbReference>
<keyword evidence="3" id="KW-1185">Reference proteome</keyword>
<sequence>MTIHYEFLQPEHFARFVELANRVHGDNYIDLATLETYAQRSVKNHINASIVALDEERMVGFRLTFAAGQWPFDKWCSVDKWPVAADDMCYFKVIAVDPEYQGSGVGGELLKRSIEQAKQQGAKAGLAHVWEESPGNNAVGYFRACGGELVARHPGRWLVNVIEDGYVCPICESGCDCVAAEMVIPFAAD</sequence>
<dbReference type="EMBL" id="JBHSUS010000001">
    <property type="protein sequence ID" value="MFC6441178.1"/>
    <property type="molecule type" value="Genomic_DNA"/>
</dbReference>
<dbReference type="Gene3D" id="3.40.630.30">
    <property type="match status" value="1"/>
</dbReference>
<comment type="caution">
    <text evidence="2">The sequence shown here is derived from an EMBL/GenBank/DDBJ whole genome shotgun (WGS) entry which is preliminary data.</text>
</comment>
<dbReference type="RefSeq" id="WP_131258486.1">
    <property type="nucleotide sequence ID" value="NZ_JBHSUS010000001.1"/>
</dbReference>
<dbReference type="InterPro" id="IPR016181">
    <property type="entry name" value="Acyl_CoA_acyltransferase"/>
</dbReference>
<organism evidence="2 3">
    <name type="scientific">Pseudobowmanella zhangzhouensis</name>
    <dbReference type="NCBI Taxonomy" id="1537679"/>
    <lineage>
        <taxon>Bacteria</taxon>
        <taxon>Pseudomonadati</taxon>
        <taxon>Pseudomonadota</taxon>
        <taxon>Gammaproteobacteria</taxon>
        <taxon>Alteromonadales</taxon>
        <taxon>Alteromonadaceae</taxon>
    </lineage>
</organism>
<proteinExistence type="predicted"/>
<evidence type="ECO:0000313" key="3">
    <source>
        <dbReference type="Proteomes" id="UP001596364"/>
    </source>
</evidence>
<reference evidence="3" key="1">
    <citation type="journal article" date="2019" name="Int. J. Syst. Evol. Microbiol.">
        <title>The Global Catalogue of Microorganisms (GCM) 10K type strain sequencing project: providing services to taxonomists for standard genome sequencing and annotation.</title>
        <authorList>
            <consortium name="The Broad Institute Genomics Platform"/>
            <consortium name="The Broad Institute Genome Sequencing Center for Infectious Disease"/>
            <person name="Wu L."/>
            <person name="Ma J."/>
        </authorList>
    </citation>
    <scope>NUCLEOTIDE SEQUENCE [LARGE SCALE GENOMIC DNA]</scope>
    <source>
        <strain evidence="3">CGMCC 1.16031</strain>
    </source>
</reference>
<feature type="domain" description="N-acetyltransferase" evidence="1">
    <location>
        <begin position="3"/>
        <end position="169"/>
    </location>
</feature>
<dbReference type="Proteomes" id="UP001596364">
    <property type="component" value="Unassembled WGS sequence"/>
</dbReference>
<dbReference type="Pfam" id="PF00583">
    <property type="entry name" value="Acetyltransf_1"/>
    <property type="match status" value="1"/>
</dbReference>
<gene>
    <name evidence="2" type="ORF">ACFP85_13580</name>
</gene>
<evidence type="ECO:0000313" key="2">
    <source>
        <dbReference type="EMBL" id="MFC6441178.1"/>
    </source>
</evidence>